<dbReference type="GO" id="GO:0003676">
    <property type="term" value="F:nucleic acid binding"/>
    <property type="evidence" value="ECO:0007669"/>
    <property type="project" value="InterPro"/>
</dbReference>
<dbReference type="AlphaFoldDB" id="A0A1S4AEE7"/>
<dbReference type="SUPFAM" id="SSF53098">
    <property type="entry name" value="Ribonuclease H-like"/>
    <property type="match status" value="1"/>
</dbReference>
<reference evidence="2" key="1">
    <citation type="submission" date="2025-08" db="UniProtKB">
        <authorList>
            <consortium name="RefSeq"/>
        </authorList>
    </citation>
    <scope>IDENTIFICATION</scope>
</reference>
<dbReference type="PaxDb" id="4097-A0A1S4AEE7"/>
<dbReference type="KEGG" id="nta:107796726"/>
<protein>
    <recommendedName>
        <fullName evidence="1">RNase H type-1 domain-containing protein</fullName>
    </recommendedName>
</protein>
<sequence length="349" mass="40181">MPFLLWRAVGNKFYIDKRVARFGFTLNPQCYCCCPAINRTELEDINHLFCQGDLARKIWRKFAGPLGIGWNFNSLNITLWSWWNHKSSNPIARFITKNLPIIICWELWKSRCCNKFEGTRPSIYITSSNITIFFLQIIKKQFSRVRIRDSWSIIYIACDAHIQQTSSFPVKWIIPLAQIVKLNSDGSCSNGKYGGGGIIRDQEGNFITAYSISLGVGTNNYAEAEALLFGLKWCADRGLKRAIGESDSLLMVKCAKREWKPPWNISNQVKEIQKMIEVHSFNINHCFREANRPANNLATLSHRIEGNKIFNLFSDLPSHIRGLVNMDKWSLPTFRIKHTKPTNIIYDPP</sequence>
<dbReference type="CDD" id="cd06222">
    <property type="entry name" value="RNase_H_like"/>
    <property type="match status" value="1"/>
</dbReference>
<dbReference type="InterPro" id="IPR044730">
    <property type="entry name" value="RNase_H-like_dom_plant"/>
</dbReference>
<proteinExistence type="predicted"/>
<name>A0A1S4AEE7_TOBAC</name>
<dbReference type="InterPro" id="IPR002156">
    <property type="entry name" value="RNaseH_domain"/>
</dbReference>
<dbReference type="OMA" id="IICWELW"/>
<dbReference type="Pfam" id="PF13966">
    <property type="entry name" value="zf-RVT"/>
    <property type="match status" value="1"/>
</dbReference>
<dbReference type="InterPro" id="IPR012337">
    <property type="entry name" value="RNaseH-like_sf"/>
</dbReference>
<dbReference type="OrthoDB" id="1211021at2759"/>
<dbReference type="InterPro" id="IPR036397">
    <property type="entry name" value="RNaseH_sf"/>
</dbReference>
<feature type="domain" description="RNase H type-1" evidence="1">
    <location>
        <begin position="176"/>
        <end position="307"/>
    </location>
</feature>
<dbReference type="PANTHER" id="PTHR47723:SF14">
    <property type="entry name" value="RNASE H TYPE-1 DOMAIN-CONTAINING PROTEIN"/>
    <property type="match status" value="1"/>
</dbReference>
<evidence type="ECO:0000259" key="1">
    <source>
        <dbReference type="PROSITE" id="PS50879"/>
    </source>
</evidence>
<dbReference type="InterPro" id="IPR053151">
    <property type="entry name" value="RNase_H-like"/>
</dbReference>
<dbReference type="PANTHER" id="PTHR47723">
    <property type="entry name" value="OS05G0353850 PROTEIN"/>
    <property type="match status" value="1"/>
</dbReference>
<accession>A0A1S4AEE7</accession>
<dbReference type="InterPro" id="IPR026960">
    <property type="entry name" value="RVT-Znf"/>
</dbReference>
<dbReference type="Pfam" id="PF13456">
    <property type="entry name" value="RVT_3"/>
    <property type="match status" value="1"/>
</dbReference>
<gene>
    <name evidence="2" type="primary">LOC107796726</name>
</gene>
<dbReference type="PROSITE" id="PS50879">
    <property type="entry name" value="RNASE_H_1"/>
    <property type="match status" value="1"/>
</dbReference>
<dbReference type="GO" id="GO:0004523">
    <property type="term" value="F:RNA-DNA hybrid ribonuclease activity"/>
    <property type="evidence" value="ECO:0007669"/>
    <property type="project" value="InterPro"/>
</dbReference>
<organism evidence="2">
    <name type="scientific">Nicotiana tabacum</name>
    <name type="common">Common tobacco</name>
    <dbReference type="NCBI Taxonomy" id="4097"/>
    <lineage>
        <taxon>Eukaryota</taxon>
        <taxon>Viridiplantae</taxon>
        <taxon>Streptophyta</taxon>
        <taxon>Embryophyta</taxon>
        <taxon>Tracheophyta</taxon>
        <taxon>Spermatophyta</taxon>
        <taxon>Magnoliopsida</taxon>
        <taxon>eudicotyledons</taxon>
        <taxon>Gunneridae</taxon>
        <taxon>Pentapetalae</taxon>
        <taxon>asterids</taxon>
        <taxon>lamiids</taxon>
        <taxon>Solanales</taxon>
        <taxon>Solanaceae</taxon>
        <taxon>Nicotianoideae</taxon>
        <taxon>Nicotianeae</taxon>
        <taxon>Nicotiana</taxon>
    </lineage>
</organism>
<dbReference type="Gene3D" id="3.30.420.10">
    <property type="entry name" value="Ribonuclease H-like superfamily/Ribonuclease H"/>
    <property type="match status" value="1"/>
</dbReference>
<dbReference type="RefSeq" id="XP_016475011.1">
    <property type="nucleotide sequence ID" value="XM_016619525.1"/>
</dbReference>
<evidence type="ECO:0000313" key="2">
    <source>
        <dbReference type="RefSeq" id="XP_016475011.1"/>
    </source>
</evidence>